<dbReference type="AlphaFoldDB" id="A0A2H0CGI5"/>
<feature type="transmembrane region" description="Helical" evidence="2">
    <location>
        <begin position="57"/>
        <end position="77"/>
    </location>
</feature>
<keyword evidence="2" id="KW-1133">Transmembrane helix</keyword>
<keyword evidence="2" id="KW-0472">Membrane</keyword>
<evidence type="ECO:0000256" key="2">
    <source>
        <dbReference type="SAM" id="Phobius"/>
    </source>
</evidence>
<reference evidence="3 4" key="1">
    <citation type="submission" date="2017-09" db="EMBL/GenBank/DDBJ databases">
        <title>Depth-based differentiation of microbial function through sediment-hosted aquifers and enrichment of novel symbionts in the deep terrestrial subsurface.</title>
        <authorList>
            <person name="Probst A.J."/>
            <person name="Ladd B."/>
            <person name="Jarett J.K."/>
            <person name="Geller-Mcgrath D.E."/>
            <person name="Sieber C.M."/>
            <person name="Emerson J.B."/>
            <person name="Anantharaman K."/>
            <person name="Thomas B.C."/>
            <person name="Malmstrom R."/>
            <person name="Stieglmeier M."/>
            <person name="Klingl A."/>
            <person name="Woyke T."/>
            <person name="Ryan C.M."/>
            <person name="Banfield J.F."/>
        </authorList>
    </citation>
    <scope>NUCLEOTIDE SEQUENCE [LARGE SCALE GENOMIC DNA]</scope>
    <source>
        <strain evidence="3">CG22_combo_CG10-13_8_21_14_all_32_8</strain>
    </source>
</reference>
<dbReference type="Proteomes" id="UP000229176">
    <property type="component" value="Unassembled WGS sequence"/>
</dbReference>
<name>A0A2H0CGI5_9BACT</name>
<feature type="compositionally biased region" description="Pro residues" evidence="1">
    <location>
        <begin position="1"/>
        <end position="10"/>
    </location>
</feature>
<feature type="region of interest" description="Disordered" evidence="1">
    <location>
        <begin position="1"/>
        <end position="36"/>
    </location>
</feature>
<evidence type="ECO:0000313" key="4">
    <source>
        <dbReference type="Proteomes" id="UP000229176"/>
    </source>
</evidence>
<comment type="caution">
    <text evidence="3">The sequence shown here is derived from an EMBL/GenBank/DDBJ whole genome shotgun (WGS) entry which is preliminary data.</text>
</comment>
<gene>
    <name evidence="3" type="ORF">COW91_01525</name>
</gene>
<evidence type="ECO:0000313" key="3">
    <source>
        <dbReference type="EMBL" id="PIP69045.1"/>
    </source>
</evidence>
<dbReference type="EMBL" id="PCTI01000020">
    <property type="protein sequence ID" value="PIP69045.1"/>
    <property type="molecule type" value="Genomic_DNA"/>
</dbReference>
<sequence>MLEENWPPPVINICRSPEPGSGEKQSPISPVPGSGEVQGKKEYVILKIMLKHFIKTLLIFLGMIVLGLIGVYLVSYFDDMKGNESILNSNTELAK</sequence>
<keyword evidence="2" id="KW-0812">Transmembrane</keyword>
<protein>
    <submittedName>
        <fullName evidence="3">Uncharacterized protein</fullName>
    </submittedName>
</protein>
<accession>A0A2H0CGI5</accession>
<proteinExistence type="predicted"/>
<organism evidence="3 4">
    <name type="scientific">Candidatus Nomurabacteria bacterium CG22_combo_CG10-13_8_21_14_all_32_8</name>
    <dbReference type="NCBI Taxonomy" id="1974732"/>
    <lineage>
        <taxon>Bacteria</taxon>
        <taxon>Candidatus Nomuraibacteriota</taxon>
    </lineage>
</organism>
<evidence type="ECO:0000256" key="1">
    <source>
        <dbReference type="SAM" id="MobiDB-lite"/>
    </source>
</evidence>